<evidence type="ECO:0000259" key="2">
    <source>
        <dbReference type="PROSITE" id="PS51208"/>
    </source>
</evidence>
<dbReference type="GO" id="GO:0019867">
    <property type="term" value="C:outer membrane"/>
    <property type="evidence" value="ECO:0007669"/>
    <property type="project" value="InterPro"/>
</dbReference>
<dbReference type="InterPro" id="IPR005546">
    <property type="entry name" value="Autotransporte_beta"/>
</dbReference>
<name>A0A317PG72_9HYPH</name>
<organism evidence="3 4">
    <name type="scientific">Hoeflea marina</name>
    <dbReference type="NCBI Taxonomy" id="274592"/>
    <lineage>
        <taxon>Bacteria</taxon>
        <taxon>Pseudomonadati</taxon>
        <taxon>Pseudomonadota</taxon>
        <taxon>Alphaproteobacteria</taxon>
        <taxon>Hyphomicrobiales</taxon>
        <taxon>Rhizobiaceae</taxon>
        <taxon>Hoeflea</taxon>
    </lineage>
</organism>
<dbReference type="PROSITE" id="PS51208">
    <property type="entry name" value="AUTOTRANSPORTER"/>
    <property type="match status" value="1"/>
</dbReference>
<evidence type="ECO:0000313" key="4">
    <source>
        <dbReference type="Proteomes" id="UP000246352"/>
    </source>
</evidence>
<comment type="caution">
    <text evidence="3">The sequence shown here is derived from an EMBL/GenBank/DDBJ whole genome shotgun (WGS) entry which is preliminary data.</text>
</comment>
<dbReference type="EMBL" id="QGTR01000004">
    <property type="protein sequence ID" value="PWV99045.1"/>
    <property type="molecule type" value="Genomic_DNA"/>
</dbReference>
<keyword evidence="4" id="KW-1185">Reference proteome</keyword>
<accession>A0A317PG72</accession>
<dbReference type="InterPro" id="IPR030895">
    <property type="entry name" value="T5SS_PEPC_rpt"/>
</dbReference>
<dbReference type="Pfam" id="PF03797">
    <property type="entry name" value="Autotransporter"/>
    <property type="match status" value="1"/>
</dbReference>
<sequence length="1042" mass="101751">MRHSFIGEPSDHGERGPFGRANTHPRRRAMLLSATALVSAALLIAASHSALADLKVIGNQTLIGTGEGGDGTEGTLGTSPLDPGLVFVGTSSGAGGLTISAGGSLSSSNSYLGYSADSTGTVMVTGAGSTWTNRTNLTVGYIGAGELTVSDGGSVSSFNSYVGGVLGSTGTVMVTGAGSTWRNTLKLTVGDIGAGELTVSQGGSVSNVDGYLGADSGATGIATVTGAGSTWTNSGSLRVGSYGTGTLTVSEGGAVTSANAYLGQGSAGTGTLTVSEGGAVTSANAYLGHGSAGVGTATITGAGSTWTNDALAVGWFGTGTLSIADGGTISTDDSAFVGMQGGSKGAATVTGTGSSWTTGGFLGVGYSSFSDGALTVSAGGAVTTATGYIGFNHDSTGAVVVTGANSRFTSTTGLGIGNGGAGVLTIADGGTVNVGGGSGTVTITEQSDATGTINIGAAAGDTAVAAGTLNAGTLAFGIGTAKLVFNHTDTDYVFNVDLTGSGALEHYSGTTSLTGDLAGFTGPIAALGGTLSLNTTYGGAVTIGDGGRLAGNGTIGGITANSGGTVAPGNSIGTLTVAGNASFAAGSTYEVEIDSAGNSDRIAATGAAAINGGTVSVIPYPGYAVATPYTILTATGGVTGTFDAVTFASLFLTPSLTYTANDIQMTIAQSSFASVAATPNQAATAAGLDSVGNGGVFDAVLALGTNAEAQAAYDALSGEIHGSARGLLLQQSRIGRDVIGARIRAAFGGPGPGDRPLIAFHGKGDAPAMGAVAWGQAYGGWGRTGGNAAGLDHAGSGFLLGMDADVFGGWRAGVLAGYGKNHFNVDARGSSGDADSYHAGVYAGRQAGPLGLRLGATYAWHDVATSRQVIVGAFSDSLSARYSAATAQIFGEAGYTLDTRFARLEPFAGLALVNQHMDGFTETGGAAALTGRVSNDTTGVTTLGLRGETGLGTFNGFTTSLTGSLAWRHAFGDVAPSSTLRFASGSDAFAISGTPIDVDTALVEAGLAFGFTNGMDLSFGYSGEFGKGLQDHKVSAHLAASF</sequence>
<protein>
    <submittedName>
        <fullName evidence="3">Outer membrane autotransporter protein</fullName>
    </submittedName>
</protein>
<dbReference type="SMART" id="SM00869">
    <property type="entry name" value="Autotransporter"/>
    <property type="match status" value="1"/>
</dbReference>
<evidence type="ECO:0000256" key="1">
    <source>
        <dbReference type="SAM" id="MobiDB-lite"/>
    </source>
</evidence>
<reference evidence="3 4" key="1">
    <citation type="submission" date="2018-05" db="EMBL/GenBank/DDBJ databases">
        <title>Genomic Encyclopedia of Type Strains, Phase IV (KMG-IV): sequencing the most valuable type-strain genomes for metagenomic binning, comparative biology and taxonomic classification.</title>
        <authorList>
            <person name="Goeker M."/>
        </authorList>
    </citation>
    <scope>NUCLEOTIDE SEQUENCE [LARGE SCALE GENOMIC DNA]</scope>
    <source>
        <strain evidence="3 4">DSM 16791</strain>
    </source>
</reference>
<dbReference type="Proteomes" id="UP000246352">
    <property type="component" value="Unassembled WGS sequence"/>
</dbReference>
<feature type="domain" description="Autotransporter" evidence="2">
    <location>
        <begin position="766"/>
        <end position="1042"/>
    </location>
</feature>
<proteinExistence type="predicted"/>
<dbReference type="Gene3D" id="2.40.128.130">
    <property type="entry name" value="Autotransporter beta-domain"/>
    <property type="match status" value="1"/>
</dbReference>
<evidence type="ECO:0000313" key="3">
    <source>
        <dbReference type="EMBL" id="PWV99045.1"/>
    </source>
</evidence>
<dbReference type="OrthoDB" id="9804931at2"/>
<gene>
    <name evidence="3" type="ORF">DFR52_104336</name>
</gene>
<dbReference type="AlphaFoldDB" id="A0A317PG72"/>
<dbReference type="RefSeq" id="WP_110033195.1">
    <property type="nucleotide sequence ID" value="NZ_QGTR01000004.1"/>
</dbReference>
<dbReference type="SUPFAM" id="SSF103515">
    <property type="entry name" value="Autotransporter"/>
    <property type="match status" value="1"/>
</dbReference>
<dbReference type="NCBIfam" id="TIGR01414">
    <property type="entry name" value="autotrans_barl"/>
    <property type="match status" value="1"/>
</dbReference>
<dbReference type="NCBIfam" id="TIGR04393">
    <property type="entry name" value="rpt_T5SS_PEPC"/>
    <property type="match status" value="6"/>
</dbReference>
<dbReference type="InterPro" id="IPR036709">
    <property type="entry name" value="Autotransporte_beta_dom_sf"/>
</dbReference>
<dbReference type="InterPro" id="IPR006315">
    <property type="entry name" value="OM_autotransptr_brl_dom"/>
</dbReference>
<feature type="region of interest" description="Disordered" evidence="1">
    <location>
        <begin position="1"/>
        <end position="22"/>
    </location>
</feature>